<dbReference type="SUPFAM" id="SSF51569">
    <property type="entry name" value="Aldolase"/>
    <property type="match status" value="1"/>
</dbReference>
<keyword evidence="7 11" id="KW-0627">Porphyrin biosynthesis</keyword>
<keyword evidence="6 11" id="KW-0456">Lyase</keyword>
<comment type="subunit">
    <text evidence="11">Homooctamer.</text>
</comment>
<evidence type="ECO:0000256" key="4">
    <source>
        <dbReference type="ARBA" id="ARBA00020771"/>
    </source>
</evidence>
<evidence type="ECO:0000256" key="2">
    <source>
        <dbReference type="ARBA" id="ARBA00008055"/>
    </source>
</evidence>
<dbReference type="InterPro" id="IPR030656">
    <property type="entry name" value="ALAD_AS"/>
</dbReference>
<evidence type="ECO:0000256" key="11">
    <source>
        <dbReference type="RuleBase" id="RU000515"/>
    </source>
</evidence>
<evidence type="ECO:0000256" key="5">
    <source>
        <dbReference type="ARBA" id="ARBA00023133"/>
    </source>
</evidence>
<dbReference type="GO" id="GO:0006782">
    <property type="term" value="P:protoporphyrinogen IX biosynthetic process"/>
    <property type="evidence" value="ECO:0007669"/>
    <property type="project" value="UniProtKB-UniPathway"/>
</dbReference>
<dbReference type="GO" id="GO:0005829">
    <property type="term" value="C:cytosol"/>
    <property type="evidence" value="ECO:0007669"/>
    <property type="project" value="TreeGrafter"/>
</dbReference>
<dbReference type="EC" id="4.2.1.24" evidence="3 11"/>
<dbReference type="RefSeq" id="WP_110438971.1">
    <property type="nucleotide sequence ID" value="NZ_CP046393.1"/>
</dbReference>
<dbReference type="GO" id="GO:0008270">
    <property type="term" value="F:zinc ion binding"/>
    <property type="evidence" value="ECO:0007669"/>
    <property type="project" value="TreeGrafter"/>
</dbReference>
<evidence type="ECO:0000313" key="14">
    <source>
        <dbReference type="Proteomes" id="UP000247565"/>
    </source>
</evidence>
<evidence type="ECO:0000313" key="13">
    <source>
        <dbReference type="EMBL" id="PXZ00831.1"/>
    </source>
</evidence>
<comment type="pathway">
    <text evidence="1">Porphyrin-containing compound metabolism; protoporphyrin-IX biosynthesis; coproporphyrinogen-III from 5-aminolevulinate: step 1/4.</text>
</comment>
<evidence type="ECO:0000256" key="12">
    <source>
        <dbReference type="RuleBase" id="RU004161"/>
    </source>
</evidence>
<dbReference type="Proteomes" id="UP000247565">
    <property type="component" value="Unassembled WGS sequence"/>
</dbReference>
<feature type="active site" description="Schiff-base intermediate with substrate" evidence="9">
    <location>
        <position position="253"/>
    </location>
</feature>
<name>A0A318N1L2_9PROT</name>
<feature type="active site" description="Schiff-base intermediate with substrate" evidence="9">
    <location>
        <position position="199"/>
    </location>
</feature>
<gene>
    <name evidence="13" type="ORF">DK869_05440</name>
</gene>
<dbReference type="PIRSF" id="PIRSF001415">
    <property type="entry name" value="Porphbilin_synth"/>
    <property type="match status" value="1"/>
</dbReference>
<reference evidence="13 14" key="1">
    <citation type="submission" date="2018-05" db="EMBL/GenBank/DDBJ databases">
        <title>Reference genomes for bee gut microbiota database.</title>
        <authorList>
            <person name="Ellegaard K.M."/>
        </authorList>
    </citation>
    <scope>NUCLEOTIDE SEQUENCE [LARGE SCALE GENOMIC DNA]</scope>
    <source>
        <strain evidence="13 14">ESL0284</strain>
    </source>
</reference>
<dbReference type="CDD" id="cd04823">
    <property type="entry name" value="ALAD_PBGS_aspartate_rich"/>
    <property type="match status" value="1"/>
</dbReference>
<dbReference type="PANTHER" id="PTHR11458">
    <property type="entry name" value="DELTA-AMINOLEVULINIC ACID DEHYDRATASE"/>
    <property type="match status" value="1"/>
</dbReference>
<evidence type="ECO:0000256" key="10">
    <source>
        <dbReference type="PIRSR" id="PIRSR001415-5"/>
    </source>
</evidence>
<feature type="binding site" evidence="10">
    <location>
        <position position="238"/>
    </location>
    <ligand>
        <name>Mg(2+)</name>
        <dbReference type="ChEBI" id="CHEBI:18420"/>
    </ligand>
</feature>
<accession>A0A318N1L2</accession>
<sequence length="330" mass="36951">MIGNFPLTRMRRNRIDSATRRLVAENKLSKDDLIWPIFIIEGNNIETEVSSMPGIKRVTVDRLAAYIEPAANLDIPALALFPVTTNDKRDPEGKEAYNPDNLICRASRELKKRFPEILLIGDVALDPYTSHGHDGIIKNGYVANDETIEILVRQSINQARAGMDFIAPSDMMDGRVAAIRKALDNDNFVNTRIMSYAAKYASVYYGPFRDALESGKLLKGDKKTYQMDPANSREALSEVELDIQEGADSVIIKPGLPYLDIIRMVRDRFNIPIVSYQVSGEYAMLKNAINRGYLDNNQAILETLLCFKRAGANAVMTYFAPVAAKLLKQL</sequence>
<keyword evidence="10" id="KW-0479">Metal-binding</keyword>
<dbReference type="InterPro" id="IPR013785">
    <property type="entry name" value="Aldolase_TIM"/>
</dbReference>
<evidence type="ECO:0000256" key="6">
    <source>
        <dbReference type="ARBA" id="ARBA00023239"/>
    </source>
</evidence>
<evidence type="ECO:0000256" key="8">
    <source>
        <dbReference type="ARBA" id="ARBA00047651"/>
    </source>
</evidence>
<dbReference type="Pfam" id="PF00490">
    <property type="entry name" value="ALAD"/>
    <property type="match status" value="1"/>
</dbReference>
<dbReference type="InterPro" id="IPR001731">
    <property type="entry name" value="ALAD"/>
</dbReference>
<proteinExistence type="inferred from homology"/>
<protein>
    <recommendedName>
        <fullName evidence="4 11">Delta-aminolevulinic acid dehydratase</fullName>
        <ecNumber evidence="3 11">4.2.1.24</ecNumber>
    </recommendedName>
</protein>
<keyword evidence="10" id="KW-0460">Magnesium</keyword>
<organism evidence="13 14">
    <name type="scientific">Commensalibacter melissae</name>
    <dbReference type="NCBI Taxonomy" id="2070537"/>
    <lineage>
        <taxon>Bacteria</taxon>
        <taxon>Pseudomonadati</taxon>
        <taxon>Pseudomonadota</taxon>
        <taxon>Alphaproteobacteria</taxon>
        <taxon>Acetobacterales</taxon>
        <taxon>Acetobacteraceae</taxon>
    </lineage>
</organism>
<dbReference type="Gene3D" id="3.20.20.70">
    <property type="entry name" value="Aldolase class I"/>
    <property type="match status" value="1"/>
</dbReference>
<dbReference type="GO" id="GO:0004655">
    <property type="term" value="F:porphobilinogen synthase activity"/>
    <property type="evidence" value="ECO:0007669"/>
    <property type="project" value="UniProtKB-EC"/>
</dbReference>
<evidence type="ECO:0000256" key="3">
    <source>
        <dbReference type="ARBA" id="ARBA00012053"/>
    </source>
</evidence>
<keyword evidence="14" id="KW-1185">Reference proteome</keyword>
<dbReference type="OrthoDB" id="9805001at2"/>
<comment type="similarity">
    <text evidence="2 12">Belongs to the ALAD family.</text>
</comment>
<dbReference type="AlphaFoldDB" id="A0A318N1L2"/>
<evidence type="ECO:0000256" key="1">
    <source>
        <dbReference type="ARBA" id="ARBA00004694"/>
    </source>
</evidence>
<evidence type="ECO:0000256" key="9">
    <source>
        <dbReference type="PIRSR" id="PIRSR001415-1"/>
    </source>
</evidence>
<dbReference type="FunFam" id="3.20.20.70:FF:000019">
    <property type="entry name" value="Delta-aminolevulinic acid dehydratase"/>
    <property type="match status" value="1"/>
</dbReference>
<dbReference type="PRINTS" id="PR00144">
    <property type="entry name" value="DALDHYDRTASE"/>
</dbReference>
<comment type="caution">
    <text evidence="13">The sequence shown here is derived from an EMBL/GenBank/DDBJ whole genome shotgun (WGS) entry which is preliminary data.</text>
</comment>
<dbReference type="EMBL" id="QGLT01000002">
    <property type="protein sequence ID" value="PXZ00831.1"/>
    <property type="molecule type" value="Genomic_DNA"/>
</dbReference>
<dbReference type="PANTHER" id="PTHR11458:SF0">
    <property type="entry name" value="DELTA-AMINOLEVULINIC ACID DEHYDRATASE"/>
    <property type="match status" value="1"/>
</dbReference>
<evidence type="ECO:0000256" key="7">
    <source>
        <dbReference type="ARBA" id="ARBA00023244"/>
    </source>
</evidence>
<dbReference type="SMART" id="SM01004">
    <property type="entry name" value="ALAD"/>
    <property type="match status" value="1"/>
</dbReference>
<keyword evidence="5" id="KW-0350">Heme biosynthesis</keyword>
<dbReference type="PROSITE" id="PS00169">
    <property type="entry name" value="D_ALA_DEHYDRATASE"/>
    <property type="match status" value="1"/>
</dbReference>
<dbReference type="UniPathway" id="UPA00251">
    <property type="reaction ID" value="UER00318"/>
</dbReference>
<dbReference type="NCBIfam" id="NF006762">
    <property type="entry name" value="PRK09283.1"/>
    <property type="match status" value="1"/>
</dbReference>
<comment type="catalytic activity">
    <reaction evidence="8 11">
        <text>2 5-aminolevulinate = porphobilinogen + 2 H2O + H(+)</text>
        <dbReference type="Rhea" id="RHEA:24064"/>
        <dbReference type="ChEBI" id="CHEBI:15377"/>
        <dbReference type="ChEBI" id="CHEBI:15378"/>
        <dbReference type="ChEBI" id="CHEBI:58126"/>
        <dbReference type="ChEBI" id="CHEBI:356416"/>
        <dbReference type="EC" id="4.2.1.24"/>
    </reaction>
</comment>